<evidence type="ECO:0000256" key="3">
    <source>
        <dbReference type="ARBA" id="ARBA00022679"/>
    </source>
</evidence>
<evidence type="ECO:0000256" key="4">
    <source>
        <dbReference type="ARBA" id="ARBA00022691"/>
    </source>
</evidence>
<sequence length="642" mass="73622">MDNSKMPFKKVEGTSVNLIKQNIESLRKLFPEIASDGKIDFNQLRVLLGDSVDDSEEKYKFTWHGKQAAMRLAQRMSTATLRPQREKSLLWDKTKNLYIEGDNLESLKLLQKSYSGKIKFIYIDPPYNTSHDFVYHDDFRDSIQNYLEITGQVDQEGNRLSTNLETSGRFHSDWLSMMYPRLQLARNLLREDGVIAMSIDDGELENLRKISKEIFGENNFLGQITYLNNPKGRSQDKYLATSSEYILLFSKTVLPSGAISISKGHHKIDKQYPYKDQAGQYRLIELRNTHREFGKYNRPNLYYPIYIDRDGKVLEEEDNKSIAVLPIWNDGFEGCWTWGKDKFLKEKNLLIAKKQQENWKIYRKDYVKQDGQTLTKVQTLLTDKAFHTEKGQAVLNSLFGSTDKIFQSPKSVDLLQLLVEMGTDRHGIVMDFFSGSATMAQAVLQQNIKDGGDRRFIMIQLPEKTPEDSVARTNGFKTITDIGEERIRRVRDELRASDSNRSIDAGFRVFRLDTSNLVQWDDLKRNQLLLLDENFKADRSSEDILFEIILKQGLDLNSSVISREIEGATIYSVSGGSVYIVLGDQSIKSTVADEIANLYVKSKMEHSTVIFQDSGFASDSEKLNSIKILNDAGFQYANIKSI</sequence>
<dbReference type="PIRSF" id="PIRSF015855">
    <property type="entry name" value="TypeIII_Mtase_mKpnI"/>
    <property type="match status" value="1"/>
</dbReference>
<dbReference type="PROSITE" id="PS00092">
    <property type="entry name" value="N6_MTASE"/>
    <property type="match status" value="1"/>
</dbReference>
<dbReference type="PRINTS" id="PR00506">
    <property type="entry name" value="D21N6MTFRASE"/>
</dbReference>
<evidence type="ECO:0000256" key="5">
    <source>
        <dbReference type="ARBA" id="ARBA00022747"/>
    </source>
</evidence>
<evidence type="ECO:0000256" key="2">
    <source>
        <dbReference type="ARBA" id="ARBA00022603"/>
    </source>
</evidence>
<name>A0ABY8DWW7_9LACO</name>
<comment type="similarity">
    <text evidence="1">Belongs to the N(4)/N(6)-methyltransferase family.</text>
</comment>
<evidence type="ECO:0000313" key="8">
    <source>
        <dbReference type="Proteomes" id="UP001220228"/>
    </source>
</evidence>
<dbReference type="RefSeq" id="WP_277848167.1">
    <property type="nucleotide sequence ID" value="NZ_CP120687.1"/>
</dbReference>
<feature type="domain" description="DNA methylase N-4/N-6" evidence="6">
    <location>
        <begin position="118"/>
        <end position="461"/>
    </location>
</feature>
<accession>A0ABY8DWW7</accession>
<keyword evidence="4" id="KW-0949">S-adenosyl-L-methionine</keyword>
<keyword evidence="8" id="KW-1185">Reference proteome</keyword>
<evidence type="ECO:0000259" key="6">
    <source>
        <dbReference type="Pfam" id="PF01555"/>
    </source>
</evidence>
<dbReference type="InterPro" id="IPR002941">
    <property type="entry name" value="DNA_methylase_N4/N6"/>
</dbReference>
<dbReference type="SUPFAM" id="SSF53335">
    <property type="entry name" value="S-adenosyl-L-methionine-dependent methyltransferases"/>
    <property type="match status" value="1"/>
</dbReference>
<dbReference type="InterPro" id="IPR029063">
    <property type="entry name" value="SAM-dependent_MTases_sf"/>
</dbReference>
<dbReference type="InterPro" id="IPR002052">
    <property type="entry name" value="DNA_methylase_N6_adenine_CS"/>
</dbReference>
<protein>
    <submittedName>
        <fullName evidence="7">Site-specific DNA-methyltransferase</fullName>
    </submittedName>
</protein>
<reference evidence="7 8" key="1">
    <citation type="submission" date="2023-03" db="EMBL/GenBank/DDBJ databases">
        <authorList>
            <person name="Ruckert-Reed C."/>
        </authorList>
    </citation>
    <scope>NUCLEOTIDE SEQUENCE [LARGE SCALE GENOMIC DNA]</scope>
    <source>
        <strain evidence="7 8">DSM 115425</strain>
    </source>
</reference>
<dbReference type="Proteomes" id="UP001220228">
    <property type="component" value="Chromosome"/>
</dbReference>
<keyword evidence="3" id="KW-0808">Transferase</keyword>
<dbReference type="InterPro" id="IPR002295">
    <property type="entry name" value="N4/N6-MTase_EcoPI_Mod-like"/>
</dbReference>
<dbReference type="Gene3D" id="3.40.50.150">
    <property type="entry name" value="Vaccinia Virus protein VP39"/>
    <property type="match status" value="1"/>
</dbReference>
<keyword evidence="5" id="KW-0680">Restriction system</keyword>
<keyword evidence="2" id="KW-0489">Methyltransferase</keyword>
<evidence type="ECO:0000256" key="1">
    <source>
        <dbReference type="ARBA" id="ARBA00006594"/>
    </source>
</evidence>
<proteinExistence type="inferred from homology"/>
<evidence type="ECO:0000313" key="7">
    <source>
        <dbReference type="EMBL" id="WFB39488.1"/>
    </source>
</evidence>
<gene>
    <name evidence="7" type="ORF">LHUE1_000211</name>
</gene>
<organism evidence="7 8">
    <name type="scientific">Lacticaseibacillus huelsenbergensis</name>
    <dbReference type="NCBI Taxonomy" id="3035291"/>
    <lineage>
        <taxon>Bacteria</taxon>
        <taxon>Bacillati</taxon>
        <taxon>Bacillota</taxon>
        <taxon>Bacilli</taxon>
        <taxon>Lactobacillales</taxon>
        <taxon>Lactobacillaceae</taxon>
        <taxon>Lacticaseibacillus</taxon>
    </lineage>
</organism>
<dbReference type="EMBL" id="CP120687">
    <property type="protein sequence ID" value="WFB39488.1"/>
    <property type="molecule type" value="Genomic_DNA"/>
</dbReference>
<dbReference type="Pfam" id="PF01555">
    <property type="entry name" value="N6_N4_Mtase"/>
    <property type="match status" value="1"/>
</dbReference>